<sequence length="219" mass="23528">MSRVDARIIVGVIVAVAIAAVSVAATIVLTKPHDAPAPSVVAAPRPPAPPPPKPSADDRFIQLENAGFPPGRQVINREEAIKGAHIACEYIGEGHSIDEAVQAADDTASATHEPAIHQMDVAGINAALSVYCPEYRSQQARDDAFIAALTAHGWHLKDGPDKFRLVVNAGREVCKMMDQGKSRGEMVDEVYNVHTEGETRPLAENFVAAAIRYYCPQFQ</sequence>
<name>Q8GE84_MYCAV</name>
<dbReference type="EMBL" id="AY130970">
    <property type="protein sequence ID" value="AAN05775.1"/>
    <property type="molecule type" value="Genomic_DNA"/>
</dbReference>
<dbReference type="InterPro" id="IPR007969">
    <property type="entry name" value="DUF732"/>
</dbReference>
<feature type="domain" description="DUF732" evidence="2">
    <location>
        <begin position="57"/>
        <end position="134"/>
    </location>
</feature>
<dbReference type="AlphaFoldDB" id="Q8GE84"/>
<evidence type="ECO:0000256" key="1">
    <source>
        <dbReference type="SAM" id="MobiDB-lite"/>
    </source>
</evidence>
<proteinExistence type="predicted"/>
<feature type="domain" description="DUF732" evidence="2">
    <location>
        <begin position="142"/>
        <end position="217"/>
    </location>
</feature>
<evidence type="ECO:0000313" key="3">
    <source>
        <dbReference type="EMBL" id="AAN05775.1"/>
    </source>
</evidence>
<feature type="region of interest" description="Disordered" evidence="1">
    <location>
        <begin position="36"/>
        <end position="57"/>
    </location>
</feature>
<reference evidence="3" key="1">
    <citation type="journal article" date="2003" name="Vet. Microbiol.">
        <title>Characterization of genetic differences between Mycobacterium avium subsp. avium strains of diverse virulence with a focus on the glycopeptidolipid biosynthesis cluster.</title>
        <authorList>
            <person name="Krzywinska E."/>
            <person name="Schorey J.S."/>
        </authorList>
    </citation>
    <scope>NUCLEOTIDE SEQUENCE</scope>
    <source>
        <strain evidence="3">A5</strain>
    </source>
</reference>
<accession>Q8GE84</accession>
<protein>
    <recommendedName>
        <fullName evidence="2">DUF732 domain-containing protein</fullName>
    </recommendedName>
</protein>
<feature type="compositionally biased region" description="Pro residues" evidence="1">
    <location>
        <begin position="44"/>
        <end position="54"/>
    </location>
</feature>
<evidence type="ECO:0000259" key="2">
    <source>
        <dbReference type="Pfam" id="PF05305"/>
    </source>
</evidence>
<dbReference type="Pfam" id="PF05305">
    <property type="entry name" value="DUF732"/>
    <property type="match status" value="2"/>
</dbReference>
<organism evidence="3">
    <name type="scientific">Mycobacterium avium</name>
    <dbReference type="NCBI Taxonomy" id="1764"/>
    <lineage>
        <taxon>Bacteria</taxon>
        <taxon>Bacillati</taxon>
        <taxon>Actinomycetota</taxon>
        <taxon>Actinomycetes</taxon>
        <taxon>Mycobacteriales</taxon>
        <taxon>Mycobacteriaceae</taxon>
        <taxon>Mycobacterium</taxon>
        <taxon>Mycobacterium avium complex (MAC)</taxon>
    </lineage>
</organism>